<keyword evidence="2" id="KW-0813">Transport</keyword>
<evidence type="ECO:0000313" key="12">
    <source>
        <dbReference type="Proteomes" id="UP000295066"/>
    </source>
</evidence>
<dbReference type="OrthoDB" id="4006at2"/>
<evidence type="ECO:0000256" key="7">
    <source>
        <dbReference type="ARBA" id="ARBA00023136"/>
    </source>
</evidence>
<feature type="transmembrane region" description="Helical" evidence="9">
    <location>
        <begin position="45"/>
        <end position="66"/>
    </location>
</feature>
<dbReference type="GO" id="GO:0015740">
    <property type="term" value="P:C4-dicarboxylate transport"/>
    <property type="evidence" value="ECO:0007669"/>
    <property type="project" value="TreeGrafter"/>
</dbReference>
<dbReference type="RefSeq" id="WP_133959071.1">
    <property type="nucleotide sequence ID" value="NZ_SORI01000027.1"/>
</dbReference>
<comment type="subcellular location">
    <subcellularLocation>
        <location evidence="1">Cell inner membrane</location>
        <topology evidence="1">Multi-pass membrane protein</topology>
    </subcellularLocation>
</comment>
<evidence type="ECO:0000313" key="11">
    <source>
        <dbReference type="EMBL" id="TDY54535.1"/>
    </source>
</evidence>
<evidence type="ECO:0000256" key="3">
    <source>
        <dbReference type="ARBA" id="ARBA00022475"/>
    </source>
</evidence>
<comment type="similarity">
    <text evidence="8">Belongs to the TRAP transporter small permease family.</text>
</comment>
<reference evidence="11 12" key="1">
    <citation type="submission" date="2019-03" db="EMBL/GenBank/DDBJ databases">
        <title>Genomic Encyclopedia of Type Strains, Phase IV (KMG-IV): sequencing the most valuable type-strain genomes for metagenomic binning, comparative biology and taxonomic classification.</title>
        <authorList>
            <person name="Goeker M."/>
        </authorList>
    </citation>
    <scope>NUCLEOTIDE SEQUENCE [LARGE SCALE GENOMIC DNA]</scope>
    <source>
        <strain evidence="11 12">DSM 25964</strain>
    </source>
</reference>
<evidence type="ECO:0000256" key="1">
    <source>
        <dbReference type="ARBA" id="ARBA00004429"/>
    </source>
</evidence>
<dbReference type="AlphaFoldDB" id="A0A4R8LZX5"/>
<organism evidence="11 12">
    <name type="scientific">Aminivibrio pyruvatiphilus</name>
    <dbReference type="NCBI Taxonomy" id="1005740"/>
    <lineage>
        <taxon>Bacteria</taxon>
        <taxon>Thermotogati</taxon>
        <taxon>Synergistota</taxon>
        <taxon>Synergistia</taxon>
        <taxon>Synergistales</taxon>
        <taxon>Aminobacteriaceae</taxon>
        <taxon>Aminivibrio</taxon>
    </lineage>
</organism>
<feature type="transmembrane region" description="Helical" evidence="9">
    <location>
        <begin position="136"/>
        <end position="158"/>
    </location>
</feature>
<proteinExistence type="inferred from homology"/>
<dbReference type="GO" id="GO:0022857">
    <property type="term" value="F:transmembrane transporter activity"/>
    <property type="evidence" value="ECO:0007669"/>
    <property type="project" value="TreeGrafter"/>
</dbReference>
<keyword evidence="3" id="KW-1003">Cell membrane</keyword>
<keyword evidence="5 9" id="KW-0812">Transmembrane</keyword>
<evidence type="ECO:0000256" key="9">
    <source>
        <dbReference type="SAM" id="Phobius"/>
    </source>
</evidence>
<keyword evidence="6 9" id="KW-1133">Transmembrane helix</keyword>
<keyword evidence="4" id="KW-0997">Cell inner membrane</keyword>
<dbReference type="GO" id="GO:0005886">
    <property type="term" value="C:plasma membrane"/>
    <property type="evidence" value="ECO:0007669"/>
    <property type="project" value="UniProtKB-SubCell"/>
</dbReference>
<dbReference type="PANTHER" id="PTHR35011">
    <property type="entry name" value="2,3-DIKETO-L-GULONATE TRAP TRANSPORTER SMALL PERMEASE PROTEIN YIAM"/>
    <property type="match status" value="1"/>
</dbReference>
<name>A0A4R8LZX5_9BACT</name>
<evidence type="ECO:0000256" key="2">
    <source>
        <dbReference type="ARBA" id="ARBA00022448"/>
    </source>
</evidence>
<comment type="caution">
    <text evidence="11">The sequence shown here is derived from an EMBL/GenBank/DDBJ whole genome shotgun (WGS) entry which is preliminary data.</text>
</comment>
<dbReference type="Pfam" id="PF04290">
    <property type="entry name" value="DctQ"/>
    <property type="match status" value="1"/>
</dbReference>
<keyword evidence="12" id="KW-1185">Reference proteome</keyword>
<feature type="transmembrane region" description="Helical" evidence="9">
    <location>
        <begin position="95"/>
        <end position="116"/>
    </location>
</feature>
<evidence type="ECO:0000256" key="4">
    <source>
        <dbReference type="ARBA" id="ARBA00022519"/>
    </source>
</evidence>
<evidence type="ECO:0000259" key="10">
    <source>
        <dbReference type="Pfam" id="PF04290"/>
    </source>
</evidence>
<feature type="domain" description="Tripartite ATP-independent periplasmic transporters DctQ component" evidence="10">
    <location>
        <begin position="30"/>
        <end position="157"/>
    </location>
</feature>
<feature type="transmembrane region" description="Helical" evidence="9">
    <location>
        <begin position="7"/>
        <end position="33"/>
    </location>
</feature>
<protein>
    <submittedName>
        <fullName evidence="11">TRAP-type C4-dicarboxylate transport system permease small subunit</fullName>
    </submittedName>
</protein>
<gene>
    <name evidence="11" type="ORF">C8D99_12713</name>
</gene>
<dbReference type="InterPro" id="IPR055348">
    <property type="entry name" value="DctQ"/>
</dbReference>
<keyword evidence="7 9" id="KW-0472">Membrane</keyword>
<evidence type="ECO:0000256" key="8">
    <source>
        <dbReference type="ARBA" id="ARBA00038436"/>
    </source>
</evidence>
<sequence length="173" mass="20210">MKKLYFSFVALITFLENLLCAFGIIFATTFTVIQIVNRYWLHFEIMWISDLVLYVFVFAAIISIAITTREDAHTAVDVFIERIFRGKKASKMSKILINFASLGIIWLIIPIFYAYFLRALKFDEWGTLVPWFNTSWLVEAIFIMFVLCVFHIIHNTVLHMIDLYRLFGGGGEE</sequence>
<accession>A0A4R8LZX5</accession>
<dbReference type="Proteomes" id="UP000295066">
    <property type="component" value="Unassembled WGS sequence"/>
</dbReference>
<dbReference type="InterPro" id="IPR007387">
    <property type="entry name" value="TRAP_DctQ"/>
</dbReference>
<dbReference type="PANTHER" id="PTHR35011:SF2">
    <property type="entry name" value="2,3-DIKETO-L-GULONATE TRAP TRANSPORTER SMALL PERMEASE PROTEIN YIAM"/>
    <property type="match status" value="1"/>
</dbReference>
<evidence type="ECO:0000256" key="5">
    <source>
        <dbReference type="ARBA" id="ARBA00022692"/>
    </source>
</evidence>
<evidence type="ECO:0000256" key="6">
    <source>
        <dbReference type="ARBA" id="ARBA00022989"/>
    </source>
</evidence>
<dbReference type="EMBL" id="SORI01000027">
    <property type="protein sequence ID" value="TDY54535.1"/>
    <property type="molecule type" value="Genomic_DNA"/>
</dbReference>